<dbReference type="Proteomes" id="UP000823926">
    <property type="component" value="Unassembled WGS sequence"/>
</dbReference>
<gene>
    <name evidence="5" type="ORF">H9888_06905</name>
</gene>
<comment type="caution">
    <text evidence="5">The sequence shown here is derived from an EMBL/GenBank/DDBJ whole genome shotgun (WGS) entry which is preliminary data.</text>
</comment>
<accession>A0A9D1TYB7</accession>
<protein>
    <submittedName>
        <fullName evidence="5">Helix-turn-helix domain-containing protein</fullName>
    </submittedName>
</protein>
<evidence type="ECO:0000313" key="5">
    <source>
        <dbReference type="EMBL" id="HIW11206.1"/>
    </source>
</evidence>
<keyword evidence="3" id="KW-0804">Transcription</keyword>
<name>A0A9D1TYB7_9BACT</name>
<dbReference type="InterPro" id="IPR018060">
    <property type="entry name" value="HTH_AraC"/>
</dbReference>
<evidence type="ECO:0000313" key="6">
    <source>
        <dbReference type="Proteomes" id="UP000823926"/>
    </source>
</evidence>
<proteinExistence type="predicted"/>
<dbReference type="PANTHER" id="PTHR43280">
    <property type="entry name" value="ARAC-FAMILY TRANSCRIPTIONAL REGULATOR"/>
    <property type="match status" value="1"/>
</dbReference>
<organism evidence="5 6">
    <name type="scientific">Candidatus Rikenella faecigallinarum</name>
    <dbReference type="NCBI Taxonomy" id="2838745"/>
    <lineage>
        <taxon>Bacteria</taxon>
        <taxon>Pseudomonadati</taxon>
        <taxon>Bacteroidota</taxon>
        <taxon>Bacteroidia</taxon>
        <taxon>Bacteroidales</taxon>
        <taxon>Rikenellaceae</taxon>
        <taxon>Rikenella</taxon>
    </lineage>
</organism>
<evidence type="ECO:0000256" key="3">
    <source>
        <dbReference type="ARBA" id="ARBA00023163"/>
    </source>
</evidence>
<dbReference type="GO" id="GO:0043565">
    <property type="term" value="F:sequence-specific DNA binding"/>
    <property type="evidence" value="ECO:0007669"/>
    <property type="project" value="InterPro"/>
</dbReference>
<evidence type="ECO:0000256" key="1">
    <source>
        <dbReference type="ARBA" id="ARBA00023015"/>
    </source>
</evidence>
<sequence length="296" mass="34014">MVKSRIFDNSRLLTAHPGIPHYRDEIVCFASRYEDRSYPADECYFNRELYLILIQEGRSEIRLNGTPLTLTANTLLLHGPHYLTDHLYSSPDIHFMTLAIGESLRTDNAYLAQTTTLLLELMQHNGQFTIPLTAPESHTLLQELTALTALLGTDHRFLRQRIQTACLALFLDIADMLSHKHIITRRPTRREHLLAEFHTLATQHFREQHFIHFYADRLAISEQYLSRIVRRGTGKSVGQILNDLLTMEASTLLDTTKESIGEIALRLGFSDTPGFCKFFRRQTGLTPLGFRKRAHL</sequence>
<dbReference type="PROSITE" id="PS01124">
    <property type="entry name" value="HTH_ARAC_FAMILY_2"/>
    <property type="match status" value="1"/>
</dbReference>
<dbReference type="InterPro" id="IPR009057">
    <property type="entry name" value="Homeodomain-like_sf"/>
</dbReference>
<dbReference type="SUPFAM" id="SSF46689">
    <property type="entry name" value="Homeodomain-like"/>
    <property type="match status" value="1"/>
</dbReference>
<dbReference type="InterPro" id="IPR020449">
    <property type="entry name" value="Tscrpt_reg_AraC-type_HTH"/>
</dbReference>
<keyword evidence="1" id="KW-0805">Transcription regulation</keyword>
<feature type="domain" description="HTH araC/xylS-type" evidence="4">
    <location>
        <begin position="195"/>
        <end position="293"/>
    </location>
</feature>
<dbReference type="Gene3D" id="1.10.10.60">
    <property type="entry name" value="Homeodomain-like"/>
    <property type="match status" value="1"/>
</dbReference>
<keyword evidence="2" id="KW-0238">DNA-binding</keyword>
<dbReference type="PRINTS" id="PR00032">
    <property type="entry name" value="HTHARAC"/>
</dbReference>
<dbReference type="GO" id="GO:0003700">
    <property type="term" value="F:DNA-binding transcription factor activity"/>
    <property type="evidence" value="ECO:0007669"/>
    <property type="project" value="InterPro"/>
</dbReference>
<dbReference type="Pfam" id="PF12833">
    <property type="entry name" value="HTH_18"/>
    <property type="match status" value="1"/>
</dbReference>
<evidence type="ECO:0000259" key="4">
    <source>
        <dbReference type="PROSITE" id="PS01124"/>
    </source>
</evidence>
<dbReference type="SMART" id="SM00342">
    <property type="entry name" value="HTH_ARAC"/>
    <property type="match status" value="1"/>
</dbReference>
<reference evidence="5" key="1">
    <citation type="journal article" date="2021" name="PeerJ">
        <title>Extensive microbial diversity within the chicken gut microbiome revealed by metagenomics and culture.</title>
        <authorList>
            <person name="Gilroy R."/>
            <person name="Ravi A."/>
            <person name="Getino M."/>
            <person name="Pursley I."/>
            <person name="Horton D.L."/>
            <person name="Alikhan N.F."/>
            <person name="Baker D."/>
            <person name="Gharbi K."/>
            <person name="Hall N."/>
            <person name="Watson M."/>
            <person name="Adriaenssens E.M."/>
            <person name="Foster-Nyarko E."/>
            <person name="Jarju S."/>
            <person name="Secka A."/>
            <person name="Antonio M."/>
            <person name="Oren A."/>
            <person name="Chaudhuri R.R."/>
            <person name="La Ragione R."/>
            <person name="Hildebrand F."/>
            <person name="Pallen M.J."/>
        </authorList>
    </citation>
    <scope>NUCLEOTIDE SEQUENCE</scope>
    <source>
        <strain evidence="5">ChiBcec15-1070</strain>
    </source>
</reference>
<reference evidence="5" key="2">
    <citation type="submission" date="2021-04" db="EMBL/GenBank/DDBJ databases">
        <authorList>
            <person name="Gilroy R."/>
        </authorList>
    </citation>
    <scope>NUCLEOTIDE SEQUENCE</scope>
    <source>
        <strain evidence="5">ChiBcec15-1070</strain>
    </source>
</reference>
<dbReference type="AlphaFoldDB" id="A0A9D1TYB7"/>
<dbReference type="EMBL" id="DXHL01000032">
    <property type="protein sequence ID" value="HIW11206.1"/>
    <property type="molecule type" value="Genomic_DNA"/>
</dbReference>
<evidence type="ECO:0000256" key="2">
    <source>
        <dbReference type="ARBA" id="ARBA00023125"/>
    </source>
</evidence>
<dbReference type="PANTHER" id="PTHR43280:SF32">
    <property type="entry name" value="TRANSCRIPTIONAL REGULATORY PROTEIN"/>
    <property type="match status" value="1"/>
</dbReference>